<comment type="caution">
    <text evidence="1">The sequence shown here is derived from an EMBL/GenBank/DDBJ whole genome shotgun (WGS) entry which is preliminary data.</text>
</comment>
<reference evidence="1 2" key="1">
    <citation type="submission" date="2023-02" db="EMBL/GenBank/DDBJ databases">
        <title>LHISI_Scaffold_Assembly.</title>
        <authorList>
            <person name="Stuart O.P."/>
            <person name="Cleave R."/>
            <person name="Magrath M.J.L."/>
            <person name="Mikheyev A.S."/>
        </authorList>
    </citation>
    <scope>NUCLEOTIDE SEQUENCE [LARGE SCALE GENOMIC DNA]</scope>
    <source>
        <strain evidence="1">Daus_M_001</strain>
        <tissue evidence="1">Leg muscle</tissue>
    </source>
</reference>
<keyword evidence="2" id="KW-1185">Reference proteome</keyword>
<sequence>MRLSSTLVELYTGRIFATGLNTTLTTFMNDCSSHCVSYSITFTWSVKGNVPFAFDLFKGRCGVAGTVSRFNATFILISG</sequence>
<evidence type="ECO:0000313" key="2">
    <source>
        <dbReference type="Proteomes" id="UP001159363"/>
    </source>
</evidence>
<evidence type="ECO:0000313" key="1">
    <source>
        <dbReference type="EMBL" id="KAJ8890129.1"/>
    </source>
</evidence>
<organism evidence="1 2">
    <name type="scientific">Dryococelus australis</name>
    <dbReference type="NCBI Taxonomy" id="614101"/>
    <lineage>
        <taxon>Eukaryota</taxon>
        <taxon>Metazoa</taxon>
        <taxon>Ecdysozoa</taxon>
        <taxon>Arthropoda</taxon>
        <taxon>Hexapoda</taxon>
        <taxon>Insecta</taxon>
        <taxon>Pterygota</taxon>
        <taxon>Neoptera</taxon>
        <taxon>Polyneoptera</taxon>
        <taxon>Phasmatodea</taxon>
        <taxon>Verophasmatodea</taxon>
        <taxon>Anareolatae</taxon>
        <taxon>Phasmatidae</taxon>
        <taxon>Eurycanthinae</taxon>
        <taxon>Dryococelus</taxon>
    </lineage>
</organism>
<proteinExistence type="predicted"/>
<name>A0ABQ9I0I0_9NEOP</name>
<dbReference type="EMBL" id="JARBHB010000003">
    <property type="protein sequence ID" value="KAJ8890129.1"/>
    <property type="molecule type" value="Genomic_DNA"/>
</dbReference>
<accession>A0ABQ9I0I0</accession>
<dbReference type="Proteomes" id="UP001159363">
    <property type="component" value="Chromosome 3"/>
</dbReference>
<protein>
    <submittedName>
        <fullName evidence="1">Uncharacterized protein</fullName>
    </submittedName>
</protein>
<gene>
    <name evidence="1" type="ORF">PR048_009636</name>
</gene>